<sequence>MPGDIRLQNLAVAQVILGGIAVTLAPIELNSPLGLGRLLIVPLFASALGQAVLLSIWGVASTVSPWVRMAGLVVGAAYLESMVNSRLGEEFLGVAAVTVVVTTASLLVVRALGGGFTQRAENSQAGRSDTEGLRFSIRGLMVFTAAVALLCAGARGLQANPARFVLLVTLWALCFVAVGFATLWAAMGEVRPQRRWPVVFALSPALGVLFAYAVDAHLAGWVYIILSLFLFSVNLFMSLLVVRSCGYRFVRRAETSPDQASGGGLDDGEPSPFGRPASRVAAPE</sequence>
<feature type="transmembrane region" description="Helical" evidence="2">
    <location>
        <begin position="7"/>
        <end position="27"/>
    </location>
</feature>
<keyword evidence="2" id="KW-0472">Membrane</keyword>
<feature type="transmembrane region" description="Helical" evidence="2">
    <location>
        <begin position="91"/>
        <end position="116"/>
    </location>
</feature>
<organism evidence="3 4">
    <name type="scientific">Singulisphaera acidiphila (strain ATCC BAA-1392 / DSM 18658 / VKM B-2454 / MOB10)</name>
    <dbReference type="NCBI Taxonomy" id="886293"/>
    <lineage>
        <taxon>Bacteria</taxon>
        <taxon>Pseudomonadati</taxon>
        <taxon>Planctomycetota</taxon>
        <taxon>Planctomycetia</taxon>
        <taxon>Isosphaerales</taxon>
        <taxon>Isosphaeraceae</taxon>
        <taxon>Singulisphaera</taxon>
    </lineage>
</organism>
<feature type="region of interest" description="Disordered" evidence="1">
    <location>
        <begin position="255"/>
        <end position="284"/>
    </location>
</feature>
<feature type="transmembrane region" description="Helical" evidence="2">
    <location>
        <begin position="137"/>
        <end position="158"/>
    </location>
</feature>
<feature type="transmembrane region" description="Helical" evidence="2">
    <location>
        <begin position="220"/>
        <end position="242"/>
    </location>
</feature>
<name>L0DG28_SINAD</name>
<evidence type="ECO:0000313" key="4">
    <source>
        <dbReference type="Proteomes" id="UP000010798"/>
    </source>
</evidence>
<dbReference type="HOGENOM" id="CLU_979687_0_0_0"/>
<keyword evidence="4" id="KW-1185">Reference proteome</keyword>
<gene>
    <name evidence="3" type="ordered locus">Sinac_3993</name>
</gene>
<dbReference type="KEGG" id="saci:Sinac_3993"/>
<dbReference type="OrthoDB" id="9794653at2"/>
<accession>L0DG28</accession>
<dbReference type="AlphaFoldDB" id="L0DG28"/>
<protein>
    <submittedName>
        <fullName evidence="3">Uncharacterized protein</fullName>
    </submittedName>
</protein>
<keyword evidence="2" id="KW-0812">Transmembrane</keyword>
<feature type="transmembrane region" description="Helical" evidence="2">
    <location>
        <begin position="164"/>
        <end position="184"/>
    </location>
</feature>
<reference evidence="3 4" key="1">
    <citation type="submission" date="2012-02" db="EMBL/GenBank/DDBJ databases">
        <title>Complete sequence of chromosome of Singulisphaera acidiphila DSM 18658.</title>
        <authorList>
            <consortium name="US DOE Joint Genome Institute (JGI-PGF)"/>
            <person name="Lucas S."/>
            <person name="Copeland A."/>
            <person name="Lapidus A."/>
            <person name="Glavina del Rio T."/>
            <person name="Dalin E."/>
            <person name="Tice H."/>
            <person name="Bruce D."/>
            <person name="Goodwin L."/>
            <person name="Pitluck S."/>
            <person name="Peters L."/>
            <person name="Ovchinnikova G."/>
            <person name="Chertkov O."/>
            <person name="Kyrpides N."/>
            <person name="Mavromatis K."/>
            <person name="Ivanova N."/>
            <person name="Brettin T."/>
            <person name="Detter J.C."/>
            <person name="Han C."/>
            <person name="Larimer F."/>
            <person name="Land M."/>
            <person name="Hauser L."/>
            <person name="Markowitz V."/>
            <person name="Cheng J.-F."/>
            <person name="Hugenholtz P."/>
            <person name="Woyke T."/>
            <person name="Wu D."/>
            <person name="Tindall B."/>
            <person name="Pomrenke H."/>
            <person name="Brambilla E."/>
            <person name="Klenk H.-P."/>
            <person name="Eisen J.A."/>
        </authorList>
    </citation>
    <scope>NUCLEOTIDE SEQUENCE [LARGE SCALE GENOMIC DNA]</scope>
    <source>
        <strain evidence="4">ATCC BAA-1392 / DSM 18658 / VKM B-2454 / MOB10</strain>
    </source>
</reference>
<proteinExistence type="predicted"/>
<keyword evidence="2" id="KW-1133">Transmembrane helix</keyword>
<feature type="transmembrane region" description="Helical" evidence="2">
    <location>
        <begin position="39"/>
        <end position="59"/>
    </location>
</feature>
<dbReference type="Proteomes" id="UP000010798">
    <property type="component" value="Chromosome"/>
</dbReference>
<evidence type="ECO:0000256" key="2">
    <source>
        <dbReference type="SAM" id="Phobius"/>
    </source>
</evidence>
<dbReference type="EMBL" id="CP003364">
    <property type="protein sequence ID" value="AGA28217.1"/>
    <property type="molecule type" value="Genomic_DNA"/>
</dbReference>
<feature type="transmembrane region" description="Helical" evidence="2">
    <location>
        <begin position="196"/>
        <end position="214"/>
    </location>
</feature>
<evidence type="ECO:0000256" key="1">
    <source>
        <dbReference type="SAM" id="MobiDB-lite"/>
    </source>
</evidence>
<dbReference type="RefSeq" id="WP_015247347.1">
    <property type="nucleotide sequence ID" value="NC_019892.1"/>
</dbReference>
<evidence type="ECO:0000313" key="3">
    <source>
        <dbReference type="EMBL" id="AGA28217.1"/>
    </source>
</evidence>